<evidence type="ECO:0000256" key="2">
    <source>
        <dbReference type="SAM" id="Phobius"/>
    </source>
</evidence>
<gene>
    <name evidence="3" type="ORF">BO80DRAFT_422335</name>
</gene>
<organism evidence="3 4">
    <name type="scientific">Aspergillus ibericus CBS 121593</name>
    <dbReference type="NCBI Taxonomy" id="1448316"/>
    <lineage>
        <taxon>Eukaryota</taxon>
        <taxon>Fungi</taxon>
        <taxon>Dikarya</taxon>
        <taxon>Ascomycota</taxon>
        <taxon>Pezizomycotina</taxon>
        <taxon>Eurotiomycetes</taxon>
        <taxon>Eurotiomycetidae</taxon>
        <taxon>Eurotiales</taxon>
        <taxon>Aspergillaceae</taxon>
        <taxon>Aspergillus</taxon>
        <taxon>Aspergillus subgen. Circumdati</taxon>
    </lineage>
</organism>
<protein>
    <submittedName>
        <fullName evidence="3">Uncharacterized protein</fullName>
    </submittedName>
</protein>
<keyword evidence="2" id="KW-1133">Transmembrane helix</keyword>
<feature type="compositionally biased region" description="Polar residues" evidence="1">
    <location>
        <begin position="211"/>
        <end position="226"/>
    </location>
</feature>
<keyword evidence="4" id="KW-1185">Reference proteome</keyword>
<feature type="compositionally biased region" description="Low complexity" evidence="1">
    <location>
        <begin position="80"/>
        <end position="90"/>
    </location>
</feature>
<dbReference type="Proteomes" id="UP000249402">
    <property type="component" value="Unassembled WGS sequence"/>
</dbReference>
<dbReference type="OrthoDB" id="5599552at2759"/>
<feature type="region of interest" description="Disordered" evidence="1">
    <location>
        <begin position="75"/>
        <end position="99"/>
    </location>
</feature>
<keyword evidence="2" id="KW-0812">Transmembrane</keyword>
<proteinExistence type="predicted"/>
<accession>A0A395H7R6</accession>
<feature type="transmembrane region" description="Helical" evidence="2">
    <location>
        <begin position="771"/>
        <end position="792"/>
    </location>
</feature>
<dbReference type="EMBL" id="KZ824425">
    <property type="protein sequence ID" value="RAL03957.1"/>
    <property type="molecule type" value="Genomic_DNA"/>
</dbReference>
<dbReference type="GeneID" id="37223665"/>
<dbReference type="AlphaFoldDB" id="A0A395H7R6"/>
<dbReference type="RefSeq" id="XP_025578284.1">
    <property type="nucleotide sequence ID" value="XM_025718800.1"/>
</dbReference>
<name>A0A395H7R6_9EURO</name>
<dbReference type="VEuPathDB" id="FungiDB:BO80DRAFT_422335"/>
<sequence>MASSQGESRSNSLPKAPEFSNLEVRSTWGGSLDEPVDLRISLVAHCVPSTRIPLLNVRSARISVLKTRLIRLQSDESSDDNLSSTSSPQSPLFGFSSVPDDQDNNYEAHGLGIEGSNVVETVNSAVMIDEAGSSTSGTTENRFGRHAVSTSLDPPYHSPSVPGLRSNFAKCEDWSMLQRLGKRSAAAACLTDSESGSVKAEGSDRKETRNGMASSITNAEPSQNAAHDSKGLNGHLATNSPLSGIQPDGVSLKSISQSGRLGKGVTADSITGDPVVAPSNTQINGLVDVSEDKGVVADTEVGTREVGITTTLDTDNHLIHISKSPVTTGSGFGRSAVDMFSIDEGMLSAEHANKGTSGASNGMFEQSLGATRKPDFAEFSSATTAHTLLSSSPDHAVTPDKNEQSMNSWASLLPKLTIPRTSYQEFGKDSLRHDGDHDAHSPRQCEPEFDVNSGILFIRNPCNLQPASYKLVITLSVFLREGKQRGWNELVIQGLPKLNSGECGFLLFRIPKKYGLELRTTSLQRYKIVENCFMAEFCSTGDLVIPLRRCHRKFYGIVKDFIVHQEIRAEYVVNSDKRDSQSDVQVKYHAICSVRLHNRCFWAEKCCLRLSIDGGPESSFHSKLDSHRGGLEMIHITPQEGTPIGISCLEIICSPGDLELFCVDWTVRLPQERAISWLPRIYPASYMTCDRVRHQLRYTFENMEAASLSQTERFCDHENEQFPGGDFEPTNEGSVTGIADPEDPVQLSPIKLVQEYHEAKGLWGTLNVVKIVLLGCICIPYVLVFVFAFPWLNRAVMDVVTWPEENSTITVPINGPNMSQGGMVYWHIEPWEAKVDDSPIPTQDAEPIEERLVVNKPTDVDLGFDGSAPEPALESNAERTLTFRDKVDYWLGWRGPVEHSVDGEIDA</sequence>
<evidence type="ECO:0000313" key="3">
    <source>
        <dbReference type="EMBL" id="RAL03957.1"/>
    </source>
</evidence>
<evidence type="ECO:0000313" key="4">
    <source>
        <dbReference type="Proteomes" id="UP000249402"/>
    </source>
</evidence>
<evidence type="ECO:0000256" key="1">
    <source>
        <dbReference type="SAM" id="MobiDB-lite"/>
    </source>
</evidence>
<feature type="region of interest" description="Disordered" evidence="1">
    <location>
        <begin position="188"/>
        <end position="256"/>
    </location>
</feature>
<keyword evidence="2" id="KW-0472">Membrane</keyword>
<reference evidence="3 4" key="1">
    <citation type="submission" date="2018-02" db="EMBL/GenBank/DDBJ databases">
        <title>The genomes of Aspergillus section Nigri reveals drivers in fungal speciation.</title>
        <authorList>
            <consortium name="DOE Joint Genome Institute"/>
            <person name="Vesth T.C."/>
            <person name="Nybo J."/>
            <person name="Theobald S."/>
            <person name="Brandl J."/>
            <person name="Frisvad J.C."/>
            <person name="Nielsen K.F."/>
            <person name="Lyhne E.K."/>
            <person name="Kogle M.E."/>
            <person name="Kuo A."/>
            <person name="Riley R."/>
            <person name="Clum A."/>
            <person name="Nolan M."/>
            <person name="Lipzen A."/>
            <person name="Salamov A."/>
            <person name="Henrissat B."/>
            <person name="Wiebenga A."/>
            <person name="De vries R.P."/>
            <person name="Grigoriev I.V."/>
            <person name="Mortensen U.H."/>
            <person name="Andersen M.R."/>
            <person name="Baker S.E."/>
        </authorList>
    </citation>
    <scope>NUCLEOTIDE SEQUENCE [LARGE SCALE GENOMIC DNA]</scope>
    <source>
        <strain evidence="3 4">CBS 121593</strain>
    </source>
</reference>